<evidence type="ECO:0000313" key="3">
    <source>
        <dbReference type="Proteomes" id="UP000386466"/>
    </source>
</evidence>
<dbReference type="PANTHER" id="PTHR32430">
    <property type="entry name" value="FIBRONECTIN TYPE III DOMAIN-CONTAINING PROTEIN 8"/>
    <property type="match status" value="1"/>
</dbReference>
<evidence type="ECO:0000313" key="2">
    <source>
        <dbReference type="EMBL" id="VFV30008.1"/>
    </source>
</evidence>
<organism evidence="2 3">
    <name type="scientific">Lynx pardinus</name>
    <name type="common">Iberian lynx</name>
    <name type="synonym">Felis pardina</name>
    <dbReference type="NCBI Taxonomy" id="191816"/>
    <lineage>
        <taxon>Eukaryota</taxon>
        <taxon>Metazoa</taxon>
        <taxon>Chordata</taxon>
        <taxon>Craniata</taxon>
        <taxon>Vertebrata</taxon>
        <taxon>Euteleostomi</taxon>
        <taxon>Mammalia</taxon>
        <taxon>Eutheria</taxon>
        <taxon>Laurasiatheria</taxon>
        <taxon>Carnivora</taxon>
        <taxon>Feliformia</taxon>
        <taxon>Felidae</taxon>
        <taxon>Felinae</taxon>
        <taxon>Lynx</taxon>
    </lineage>
</organism>
<dbReference type="SMART" id="SM00060">
    <property type="entry name" value="FN3"/>
    <property type="match status" value="1"/>
</dbReference>
<dbReference type="Gene3D" id="2.60.40.10">
    <property type="entry name" value="Immunoglobulins"/>
    <property type="match status" value="1"/>
</dbReference>
<dbReference type="Proteomes" id="UP000386466">
    <property type="component" value="Unassembled WGS sequence"/>
</dbReference>
<accession>A0A485NDH3</accession>
<protein>
    <recommendedName>
        <fullName evidence="1">Fibronectin type-III domain-containing protein</fullName>
    </recommendedName>
</protein>
<dbReference type="AlphaFoldDB" id="A0A485NDH3"/>
<dbReference type="InterPro" id="IPR003961">
    <property type="entry name" value="FN3_dom"/>
</dbReference>
<dbReference type="InterPro" id="IPR013783">
    <property type="entry name" value="Ig-like_fold"/>
</dbReference>
<keyword evidence="3" id="KW-1185">Reference proteome</keyword>
<name>A0A485NDH3_LYNPA</name>
<dbReference type="SUPFAM" id="SSF49265">
    <property type="entry name" value="Fibronectin type III"/>
    <property type="match status" value="1"/>
</dbReference>
<dbReference type="InterPro" id="IPR036116">
    <property type="entry name" value="FN3_sf"/>
</dbReference>
<reference evidence="2 3" key="1">
    <citation type="submission" date="2019-01" db="EMBL/GenBank/DDBJ databases">
        <authorList>
            <person name="Alioto T."/>
            <person name="Alioto T."/>
        </authorList>
    </citation>
    <scope>NUCLEOTIDE SEQUENCE [LARGE SCALE GENOMIC DNA]</scope>
</reference>
<dbReference type="PROSITE" id="PS50853">
    <property type="entry name" value="FN3"/>
    <property type="match status" value="1"/>
</dbReference>
<proteinExistence type="predicted"/>
<sequence>MPVEDSECSSDDTSISPLSSTLLNPIKLAVTQPNSSFFAGMLEGELNKLSLSSMGNDTHKRDLALCPRPSKSQMVPGGLLDLDNPELDTDTSSTPSESSVVMDVPEAPFICEHTVSDSTAVISWTYSLGKQQVSFYQVLLQEVVKTKDNEPPKTKNRPWIFNKILGTTVKLMELKPNTSYCLTVRAANTAGVGKWCKPYKVSPGRRGPGGQGIWRQLIFLLAAFLPGRMSMNSRLLPSGRFKDYTTLGPTRNAN</sequence>
<evidence type="ECO:0000259" key="1">
    <source>
        <dbReference type="PROSITE" id="PS50853"/>
    </source>
</evidence>
<dbReference type="PANTHER" id="PTHR32430:SF1">
    <property type="entry name" value="FIBRONECTIN TYPE III DOMAIN-CONTAINING PROTEIN 8"/>
    <property type="match status" value="1"/>
</dbReference>
<dbReference type="Pfam" id="PF00041">
    <property type="entry name" value="fn3"/>
    <property type="match status" value="1"/>
</dbReference>
<feature type="domain" description="Fibronectin type-III" evidence="1">
    <location>
        <begin position="104"/>
        <end position="206"/>
    </location>
</feature>
<dbReference type="GO" id="GO:0005634">
    <property type="term" value="C:nucleus"/>
    <property type="evidence" value="ECO:0007669"/>
    <property type="project" value="TreeGrafter"/>
</dbReference>
<gene>
    <name evidence="2" type="ORF">LYPA_23C006283</name>
</gene>
<dbReference type="EMBL" id="CAAGRJ010013528">
    <property type="protein sequence ID" value="VFV30008.1"/>
    <property type="molecule type" value="Genomic_DNA"/>
</dbReference>
<dbReference type="CDD" id="cd00063">
    <property type="entry name" value="FN3"/>
    <property type="match status" value="1"/>
</dbReference>